<keyword evidence="3" id="KW-1185">Reference proteome</keyword>
<dbReference type="EMBL" id="JAWJUL010000094">
    <property type="protein sequence ID" value="MDV3441921.1"/>
    <property type="molecule type" value="Genomic_DNA"/>
</dbReference>
<evidence type="ECO:0000313" key="3">
    <source>
        <dbReference type="Proteomes" id="UP001273935"/>
    </source>
</evidence>
<sequence>GGSTDEADGHLNESRPRAVGTAQGPIQENRRCPFAPREYAAHLAEERLASGRDPGGNLDALKMRAADYEALLLEGGYLEHRPEAEGGNGENFVLGARGVRLLEILGSSLPAHLQVREQLTERGSAALVPEVFDTLADQAARA</sequence>
<feature type="compositionally biased region" description="Basic and acidic residues" evidence="1">
    <location>
        <begin position="7"/>
        <end position="16"/>
    </location>
</feature>
<name>A0ABU3XWA0_9GAMM</name>
<gene>
    <name evidence="2" type="ORF">R0G64_21105</name>
</gene>
<dbReference type="Proteomes" id="UP001273935">
    <property type="component" value="Unassembled WGS sequence"/>
</dbReference>
<accession>A0ABU3XWA0</accession>
<comment type="caution">
    <text evidence="2">The sequence shown here is derived from an EMBL/GenBank/DDBJ whole genome shotgun (WGS) entry which is preliminary data.</text>
</comment>
<evidence type="ECO:0000313" key="2">
    <source>
        <dbReference type="EMBL" id="MDV3441921.1"/>
    </source>
</evidence>
<proteinExistence type="predicted"/>
<feature type="non-terminal residue" evidence="2">
    <location>
        <position position="1"/>
    </location>
</feature>
<evidence type="ECO:0000256" key="1">
    <source>
        <dbReference type="SAM" id="MobiDB-lite"/>
    </source>
</evidence>
<reference evidence="2 3" key="1">
    <citation type="submission" date="2023-10" db="EMBL/GenBank/DDBJ databases">
        <title>Pseudomonas otitidis isolated from a paediatric patient with cystic fibrosis in Chile.</title>
        <authorList>
            <person name="Amsteins-Romero L."/>
            <person name="Opazo-Capurro A."/>
            <person name="Matus-Kohler M."/>
            <person name="Gonzalez-Rocha G."/>
        </authorList>
    </citation>
    <scope>NUCLEOTIDE SEQUENCE [LARGE SCALE GENOMIC DNA]</scope>
    <source>
        <strain evidence="2 3">P-714</strain>
    </source>
</reference>
<protein>
    <submittedName>
        <fullName evidence="2">Uncharacterized protein</fullName>
    </submittedName>
</protein>
<feature type="region of interest" description="Disordered" evidence="1">
    <location>
        <begin position="1"/>
        <end position="30"/>
    </location>
</feature>
<organism evidence="2 3">
    <name type="scientific">Metapseudomonas otitidis</name>
    <dbReference type="NCBI Taxonomy" id="319939"/>
    <lineage>
        <taxon>Bacteria</taxon>
        <taxon>Pseudomonadati</taxon>
        <taxon>Pseudomonadota</taxon>
        <taxon>Gammaproteobacteria</taxon>
        <taxon>Pseudomonadales</taxon>
        <taxon>Pseudomonadaceae</taxon>
        <taxon>Metapseudomonas</taxon>
    </lineage>
</organism>